<accession>A0ABP0H659</accession>
<dbReference type="Proteomes" id="UP001642484">
    <property type="component" value="Unassembled WGS sequence"/>
</dbReference>
<evidence type="ECO:0000256" key="2">
    <source>
        <dbReference type="SAM" id="SignalP"/>
    </source>
</evidence>
<keyword evidence="1" id="KW-0472">Membrane</keyword>
<evidence type="ECO:0000313" key="3">
    <source>
        <dbReference type="EMBL" id="CAK8985709.1"/>
    </source>
</evidence>
<keyword evidence="1" id="KW-1133">Transmembrane helix</keyword>
<feature type="transmembrane region" description="Helical" evidence="1">
    <location>
        <begin position="496"/>
        <end position="520"/>
    </location>
</feature>
<feature type="signal peptide" evidence="2">
    <location>
        <begin position="1"/>
        <end position="20"/>
    </location>
</feature>
<comment type="caution">
    <text evidence="3">The sequence shown here is derived from an EMBL/GenBank/DDBJ whole genome shotgun (WGS) entry which is preliminary data.</text>
</comment>
<organism evidence="3 4">
    <name type="scientific">Durusdinium trenchii</name>
    <dbReference type="NCBI Taxonomy" id="1381693"/>
    <lineage>
        <taxon>Eukaryota</taxon>
        <taxon>Sar</taxon>
        <taxon>Alveolata</taxon>
        <taxon>Dinophyceae</taxon>
        <taxon>Suessiales</taxon>
        <taxon>Symbiodiniaceae</taxon>
        <taxon>Durusdinium</taxon>
    </lineage>
</organism>
<dbReference type="EMBL" id="CAXAMN010000003">
    <property type="protein sequence ID" value="CAK8985709.1"/>
    <property type="molecule type" value="Genomic_DNA"/>
</dbReference>
<keyword evidence="1" id="KW-0812">Transmembrane</keyword>
<sequence length="542" mass="59589">MPVSAMGCTLGFLLLSCGLAGVPSEIASYLEIQQHKEAAEKLDFEDKAILEGLVAVEKAHQEDVVLYHAVPFSIYMLSWIWNGVSRDHALKWEVLDVNAPYPIGKMPLSIRVFDGSKQFPSFSAPDPAVCPPPTGFAEVAEVDHPEVFVGRIVGSSSRKVQVKNGHEQKEYSLNSSSGCFPLVYLGKVKQAKYVDSLMEEQLVEHGVINASDFQQYCEKLGVWKDEHNTPDHIAGVRERLLSVNLNIFGSESWAESSWEIFRKGVSLHHSGLGGAVPFMDDILSALQVDEEVTSLVGQQMELINCITGNRTSNDFNGKCEALWKERWSLASCSSQEHPNELEVNDPWMPAEKCHKTIVGTSDNKKCGTDIMMQLIFPRDLAEQLVYISGAGGIPRDEFSKFLPAYDELKNTAAGDGHQGRILLKGDVFCRGLRSTFASHSGLFRDELLMTSLTALAEDVRGALLGRFEPCPKPALSDDPTTVSPSTSSSANEKTPVVFNVSVVRVIAVLLLAVGAMLLGYRSFQRRRASTNTARAIELPIRT</sequence>
<keyword evidence="4" id="KW-1185">Reference proteome</keyword>
<proteinExistence type="predicted"/>
<gene>
    <name evidence="3" type="ORF">CCMP2556_LOCUS229</name>
</gene>
<evidence type="ECO:0000313" key="4">
    <source>
        <dbReference type="Proteomes" id="UP001642484"/>
    </source>
</evidence>
<name>A0ABP0H659_9DINO</name>
<evidence type="ECO:0000256" key="1">
    <source>
        <dbReference type="SAM" id="Phobius"/>
    </source>
</evidence>
<feature type="chain" id="PRO_5045240588" evidence="2">
    <location>
        <begin position="21"/>
        <end position="542"/>
    </location>
</feature>
<reference evidence="3 4" key="1">
    <citation type="submission" date="2024-02" db="EMBL/GenBank/DDBJ databases">
        <authorList>
            <person name="Chen Y."/>
            <person name="Shah S."/>
            <person name="Dougan E. K."/>
            <person name="Thang M."/>
            <person name="Chan C."/>
        </authorList>
    </citation>
    <scope>NUCLEOTIDE SEQUENCE [LARGE SCALE GENOMIC DNA]</scope>
</reference>
<keyword evidence="2" id="KW-0732">Signal</keyword>
<protein>
    <submittedName>
        <fullName evidence="3">Uncharacterized protein</fullName>
    </submittedName>
</protein>